<name>A0A4Q7IHQ8_9GAMM</name>
<comment type="caution">
    <text evidence="2">The sequence shown here is derived from an EMBL/GenBank/DDBJ whole genome shotgun (WGS) entry which is preliminary data.</text>
</comment>
<dbReference type="Proteomes" id="UP000291338">
    <property type="component" value="Unassembled WGS sequence"/>
</dbReference>
<feature type="signal peptide" evidence="1">
    <location>
        <begin position="1"/>
        <end position="21"/>
    </location>
</feature>
<organism evidence="2 3">
    <name type="scientific">Pseudoalteromonas phenolica</name>
    <dbReference type="NCBI Taxonomy" id="161398"/>
    <lineage>
        <taxon>Bacteria</taxon>
        <taxon>Pseudomonadati</taxon>
        <taxon>Pseudomonadota</taxon>
        <taxon>Gammaproteobacteria</taxon>
        <taxon>Alteromonadales</taxon>
        <taxon>Pseudoalteromonadaceae</taxon>
        <taxon>Pseudoalteromonas</taxon>
    </lineage>
</organism>
<sequence length="138" mass="15215">MKLSVKVLTTALMVIAITSCANLSTYKNYKNKKLSEDLVAKIRPSTKNSVYTPGIASIKNTSRDAIDRQTKSVGGSMAGYPVKMNLLPGRYFITFHCFTGNTYSFPSTEVVVEEGSTYYSRCFNAPEGKVGVEVYEVE</sequence>
<dbReference type="AlphaFoldDB" id="A0A4Q7IHQ8"/>
<evidence type="ECO:0000313" key="2">
    <source>
        <dbReference type="EMBL" id="RZQ51593.1"/>
    </source>
</evidence>
<evidence type="ECO:0008006" key="4">
    <source>
        <dbReference type="Google" id="ProtNLM"/>
    </source>
</evidence>
<dbReference type="RefSeq" id="WP_130257003.1">
    <property type="nucleotide sequence ID" value="NZ_PPSX01000091.1"/>
</dbReference>
<gene>
    <name evidence="2" type="ORF">C1E23_18665</name>
</gene>
<evidence type="ECO:0000256" key="1">
    <source>
        <dbReference type="SAM" id="SignalP"/>
    </source>
</evidence>
<dbReference type="PROSITE" id="PS51257">
    <property type="entry name" value="PROKAR_LIPOPROTEIN"/>
    <property type="match status" value="1"/>
</dbReference>
<feature type="chain" id="PRO_5020325199" description="Lipoprotein" evidence="1">
    <location>
        <begin position="22"/>
        <end position="138"/>
    </location>
</feature>
<accession>A0A4Q7IHQ8</accession>
<protein>
    <recommendedName>
        <fullName evidence="4">Lipoprotein</fullName>
    </recommendedName>
</protein>
<proteinExistence type="predicted"/>
<dbReference type="EMBL" id="PPSX01000091">
    <property type="protein sequence ID" value="RZQ51593.1"/>
    <property type="molecule type" value="Genomic_DNA"/>
</dbReference>
<keyword evidence="1" id="KW-0732">Signal</keyword>
<evidence type="ECO:0000313" key="3">
    <source>
        <dbReference type="Proteomes" id="UP000291338"/>
    </source>
</evidence>
<reference evidence="2 3" key="1">
    <citation type="submission" date="2018-01" db="EMBL/GenBank/DDBJ databases">
        <title>Co-occurrence of chitin degradation, pigmentation and bioactivity in marine Pseudoalteromonas.</title>
        <authorList>
            <person name="Paulsen S."/>
            <person name="Gram L."/>
            <person name="Machado H."/>
        </authorList>
    </citation>
    <scope>NUCLEOTIDE SEQUENCE [LARGE SCALE GENOMIC DNA]</scope>
    <source>
        <strain evidence="2 3">S3898</strain>
    </source>
</reference>